<proteinExistence type="predicted"/>
<dbReference type="AlphaFoldDB" id="A0A0F9TS80"/>
<gene>
    <name evidence="1" type="ORF">LCGC14_0295380</name>
</gene>
<evidence type="ECO:0000313" key="1">
    <source>
        <dbReference type="EMBL" id="KKN83885.1"/>
    </source>
</evidence>
<sequence length="76" mass="9168">MTKQEETRRDILSDEEEMSEVYRSLRKWLRQGNSLESWSWVDKNPFPHDSIRKRIWSKLSTLASWITPHRNGHDKG</sequence>
<protein>
    <submittedName>
        <fullName evidence="1">Uncharacterized protein</fullName>
    </submittedName>
</protein>
<name>A0A0F9TS80_9ZZZZ</name>
<dbReference type="EMBL" id="LAZR01000179">
    <property type="protein sequence ID" value="KKN83885.1"/>
    <property type="molecule type" value="Genomic_DNA"/>
</dbReference>
<comment type="caution">
    <text evidence="1">The sequence shown here is derived from an EMBL/GenBank/DDBJ whole genome shotgun (WGS) entry which is preliminary data.</text>
</comment>
<accession>A0A0F9TS80</accession>
<reference evidence="1" key="1">
    <citation type="journal article" date="2015" name="Nature">
        <title>Complex archaea that bridge the gap between prokaryotes and eukaryotes.</title>
        <authorList>
            <person name="Spang A."/>
            <person name="Saw J.H."/>
            <person name="Jorgensen S.L."/>
            <person name="Zaremba-Niedzwiedzka K."/>
            <person name="Martijn J."/>
            <person name="Lind A.E."/>
            <person name="van Eijk R."/>
            <person name="Schleper C."/>
            <person name="Guy L."/>
            <person name="Ettema T.J."/>
        </authorList>
    </citation>
    <scope>NUCLEOTIDE SEQUENCE</scope>
</reference>
<organism evidence="1">
    <name type="scientific">marine sediment metagenome</name>
    <dbReference type="NCBI Taxonomy" id="412755"/>
    <lineage>
        <taxon>unclassified sequences</taxon>
        <taxon>metagenomes</taxon>
        <taxon>ecological metagenomes</taxon>
    </lineage>
</organism>